<dbReference type="FunFam" id="1.20.1250.20:FF:000409">
    <property type="entry name" value="MFS general substrate transporter"/>
    <property type="match status" value="1"/>
</dbReference>
<dbReference type="EMBL" id="AM920429">
    <property type="protein sequence ID" value="CAP74181.1"/>
    <property type="molecule type" value="Genomic_DNA"/>
</dbReference>
<dbReference type="eggNOG" id="KOG2533">
    <property type="taxonomic scope" value="Eukaryota"/>
</dbReference>
<dbReference type="FunFam" id="1.20.1250.20:FF:000511">
    <property type="entry name" value="MFS general substrate transporter"/>
    <property type="match status" value="1"/>
</dbReference>
<evidence type="ECO:0000256" key="6">
    <source>
        <dbReference type="SAM" id="MobiDB-lite"/>
    </source>
</evidence>
<dbReference type="Pfam" id="PF07690">
    <property type="entry name" value="MFS_1"/>
    <property type="match status" value="1"/>
</dbReference>
<dbReference type="InterPro" id="IPR011701">
    <property type="entry name" value="MFS"/>
</dbReference>
<dbReference type="GO" id="GO:0016020">
    <property type="term" value="C:membrane"/>
    <property type="evidence" value="ECO:0007669"/>
    <property type="project" value="UniProtKB-SubCell"/>
</dbReference>
<feature type="transmembrane region" description="Helical" evidence="7">
    <location>
        <begin position="375"/>
        <end position="396"/>
    </location>
</feature>
<dbReference type="Proteomes" id="UP000000724">
    <property type="component" value="Contig Pc00c14"/>
</dbReference>
<dbReference type="VEuPathDB" id="FungiDB:PCH_Pc14g00400"/>
<dbReference type="PANTHER" id="PTHR43791:SF47">
    <property type="entry name" value="MAJOR FACILITATOR SUPERFAMILY (MFS) PROFILE DOMAIN-CONTAINING PROTEIN-RELATED"/>
    <property type="match status" value="1"/>
</dbReference>
<feature type="transmembrane region" description="Helical" evidence="7">
    <location>
        <begin position="349"/>
        <end position="369"/>
    </location>
</feature>
<keyword evidence="5 7" id="KW-0472">Membrane</keyword>
<evidence type="ECO:0000256" key="4">
    <source>
        <dbReference type="ARBA" id="ARBA00022989"/>
    </source>
</evidence>
<feature type="transmembrane region" description="Helical" evidence="7">
    <location>
        <begin position="88"/>
        <end position="110"/>
    </location>
</feature>
<evidence type="ECO:0000256" key="5">
    <source>
        <dbReference type="ARBA" id="ARBA00023136"/>
    </source>
</evidence>
<accession>B6H5L0</accession>
<dbReference type="HOGENOM" id="CLU_001265_0_1_1"/>
<dbReference type="AlphaFoldDB" id="B6H5L0"/>
<comment type="subcellular location">
    <subcellularLocation>
        <location evidence="1">Membrane</location>
        <topology evidence="1">Multi-pass membrane protein</topology>
    </subcellularLocation>
</comment>
<evidence type="ECO:0000313" key="10">
    <source>
        <dbReference type="Proteomes" id="UP000000724"/>
    </source>
</evidence>
<name>B6H5L0_PENRW</name>
<dbReference type="OMA" id="CNKQADR"/>
<dbReference type="KEGG" id="pcs:N7525_000040"/>
<dbReference type="GO" id="GO:0022857">
    <property type="term" value="F:transmembrane transporter activity"/>
    <property type="evidence" value="ECO:0007669"/>
    <property type="project" value="InterPro"/>
</dbReference>
<feature type="transmembrane region" description="Helical" evidence="7">
    <location>
        <begin position="210"/>
        <end position="232"/>
    </location>
</feature>
<feature type="domain" description="Major facilitator superfamily (MFS) profile" evidence="8">
    <location>
        <begin position="50"/>
        <end position="463"/>
    </location>
</feature>
<protein>
    <submittedName>
        <fullName evidence="9">Pc14g00400 protein</fullName>
    </submittedName>
</protein>
<dbReference type="InterPro" id="IPR020846">
    <property type="entry name" value="MFS_dom"/>
</dbReference>
<feature type="transmembrane region" description="Helical" evidence="7">
    <location>
        <begin position="441"/>
        <end position="464"/>
    </location>
</feature>
<feature type="transmembrane region" description="Helical" evidence="7">
    <location>
        <begin position="284"/>
        <end position="305"/>
    </location>
</feature>
<feature type="region of interest" description="Disordered" evidence="6">
    <location>
        <begin position="1"/>
        <end position="31"/>
    </location>
</feature>
<dbReference type="Gene3D" id="1.20.1250.20">
    <property type="entry name" value="MFS general substrate transporter like domains"/>
    <property type="match status" value="2"/>
</dbReference>
<keyword evidence="3 7" id="KW-0812">Transmembrane</keyword>
<keyword evidence="10" id="KW-1185">Reference proteome</keyword>
<keyword evidence="2" id="KW-0813">Transport</keyword>
<keyword evidence="4 7" id="KW-1133">Transmembrane helix</keyword>
<evidence type="ECO:0000256" key="7">
    <source>
        <dbReference type="SAM" id="Phobius"/>
    </source>
</evidence>
<evidence type="ECO:0000256" key="1">
    <source>
        <dbReference type="ARBA" id="ARBA00004141"/>
    </source>
</evidence>
<proteinExistence type="predicted"/>
<evidence type="ECO:0000256" key="3">
    <source>
        <dbReference type="ARBA" id="ARBA00022692"/>
    </source>
</evidence>
<feature type="transmembrane region" description="Helical" evidence="7">
    <location>
        <begin position="46"/>
        <end position="63"/>
    </location>
</feature>
<evidence type="ECO:0000256" key="2">
    <source>
        <dbReference type="ARBA" id="ARBA00022448"/>
    </source>
</evidence>
<dbReference type="PANTHER" id="PTHR43791">
    <property type="entry name" value="PERMEASE-RELATED"/>
    <property type="match status" value="1"/>
</dbReference>
<dbReference type="OrthoDB" id="3639251at2759"/>
<dbReference type="SUPFAM" id="SSF103473">
    <property type="entry name" value="MFS general substrate transporter"/>
    <property type="match status" value="1"/>
</dbReference>
<sequence length="533" mass="59298">MASMTPIDEKPPAEDRVEDIAGKRPPSYVEDDEFTPQEQKKIIRRIDLRLVTMTGLAYCISLMDRTNLSMAAVAGLKEELHLHVGERYSIIVLMFFVPYIIFQPPMTVIIRKIGPTYFLSSIIVCWAGIMIGMGFVQDWGSLMGTRVLLGVLEAGYFPGCVYLLSCWYTRYDVQKRFSVFYLIGCVASALAGILAFGLMQLHGREGLTGWRWIFILEGVITGVIGIMCYFFLVDFPDRAHKSWRFLNQRECAWVVRRINEDRNDGDMEAFSLKKFLKPSMDAKIWGFAMIFFCLTTVTYAIAYFLPIILMNGMGFGVGEAQCLVAPPYGFAGIVMYGTAWVGDKYRMRAPILIFNALLAIIGLPMMGFAKSDAVRYVGVFFTVAGANANIPSCMAYQANNVRGQWTRAFSSATLVGFGGLGGIVSSLVFREKDAPEYRPGIYAALACNILIVLLVLALSAWFRFCNKQADRGKRVIEGDAAFRNRMKAQSYDAIGAWSPPSSLPGGIRGVDMPRHDFSDGKPAICSDWKAVSG</sequence>
<dbReference type="GeneID" id="8310276"/>
<evidence type="ECO:0000313" key="9">
    <source>
        <dbReference type="EMBL" id="CAP74181.1"/>
    </source>
</evidence>
<evidence type="ECO:0000259" key="8">
    <source>
        <dbReference type="PROSITE" id="PS50850"/>
    </source>
</evidence>
<feature type="transmembrane region" description="Helical" evidence="7">
    <location>
        <begin position="117"/>
        <end position="135"/>
    </location>
</feature>
<dbReference type="InterPro" id="IPR036259">
    <property type="entry name" value="MFS_trans_sf"/>
</dbReference>
<feature type="transmembrane region" description="Helical" evidence="7">
    <location>
        <begin position="408"/>
        <end position="429"/>
    </location>
</feature>
<feature type="transmembrane region" description="Helical" evidence="7">
    <location>
        <begin position="325"/>
        <end position="342"/>
    </location>
</feature>
<feature type="transmembrane region" description="Helical" evidence="7">
    <location>
        <begin position="179"/>
        <end position="198"/>
    </location>
</feature>
<dbReference type="BioCyc" id="PCHR:PC14G00400-MONOMER"/>
<feature type="transmembrane region" description="Helical" evidence="7">
    <location>
        <begin position="147"/>
        <end position="167"/>
    </location>
</feature>
<feature type="compositionally biased region" description="Basic and acidic residues" evidence="6">
    <location>
        <begin position="7"/>
        <end position="22"/>
    </location>
</feature>
<dbReference type="PROSITE" id="PS50850">
    <property type="entry name" value="MFS"/>
    <property type="match status" value="1"/>
</dbReference>
<reference evidence="9 10" key="1">
    <citation type="journal article" date="2008" name="Nat. Biotechnol.">
        <title>Genome sequencing and analysis of the filamentous fungus Penicillium chrysogenum.</title>
        <authorList>
            <person name="van den Berg M.A."/>
            <person name="Albang R."/>
            <person name="Albermann K."/>
            <person name="Badger J.H."/>
            <person name="Daran J.-M."/>
            <person name="Driessen A.J.M."/>
            <person name="Garcia-Estrada C."/>
            <person name="Fedorova N.D."/>
            <person name="Harris D.M."/>
            <person name="Heijne W.H.M."/>
            <person name="Joardar V.S."/>
            <person name="Kiel J.A.K.W."/>
            <person name="Kovalchuk A."/>
            <person name="Martin J.F."/>
            <person name="Nierman W.C."/>
            <person name="Nijland J.G."/>
            <person name="Pronk J.T."/>
            <person name="Roubos J.A."/>
            <person name="van der Klei I.J."/>
            <person name="van Peij N.N.M.E."/>
            <person name="Veenhuis M."/>
            <person name="von Doehren H."/>
            <person name="Wagner C."/>
            <person name="Wortman J.R."/>
            <person name="Bovenberg R.A.L."/>
        </authorList>
    </citation>
    <scope>NUCLEOTIDE SEQUENCE [LARGE SCALE GENOMIC DNA]</scope>
    <source>
        <strain evidence="10">ATCC 28089 / DSM 1075 / NRRL 1951 / Wisconsin 54-1255</strain>
    </source>
</reference>
<gene>
    <name evidence="9" type="ORF">Pc14g00400</name>
    <name evidence="9" type="ORF">PCH_Pc14g00400</name>
</gene>
<organism evidence="9 10">
    <name type="scientific">Penicillium rubens (strain ATCC 28089 / DSM 1075 / NRRL 1951 / Wisconsin 54-1255)</name>
    <name type="common">Penicillium chrysogenum</name>
    <dbReference type="NCBI Taxonomy" id="500485"/>
    <lineage>
        <taxon>Eukaryota</taxon>
        <taxon>Fungi</taxon>
        <taxon>Dikarya</taxon>
        <taxon>Ascomycota</taxon>
        <taxon>Pezizomycotina</taxon>
        <taxon>Eurotiomycetes</taxon>
        <taxon>Eurotiomycetidae</taxon>
        <taxon>Eurotiales</taxon>
        <taxon>Aspergillaceae</taxon>
        <taxon>Penicillium</taxon>
        <taxon>Penicillium chrysogenum species complex</taxon>
    </lineage>
</organism>